<evidence type="ECO:0000256" key="1">
    <source>
        <dbReference type="ARBA" id="ARBA00009431"/>
    </source>
</evidence>
<dbReference type="InterPro" id="IPR029058">
    <property type="entry name" value="AB_hydrolase_fold"/>
</dbReference>
<feature type="signal peptide" evidence="6">
    <location>
        <begin position="1"/>
        <end position="24"/>
    </location>
</feature>
<gene>
    <name evidence="7" type="primary">DcAMalT</name>
    <name evidence="7" type="synonym">OmAMalT</name>
</gene>
<evidence type="ECO:0000256" key="6">
    <source>
        <dbReference type="SAM" id="SignalP"/>
    </source>
</evidence>
<dbReference type="EMBL" id="LC377198">
    <property type="protein sequence ID" value="BBD75327.1"/>
    <property type="molecule type" value="mRNA"/>
</dbReference>
<accession>A0A2Z6DTL1</accession>
<sequence length="477" mass="54245">MTLSPLDNLVLLSLLLTPLLVTQAHPRIIESLPGYQGQLPFTFETGYVGVGEREEVQLFYYFAESEKHVESNPLMLWLTGGPGCSAFSGLAFEIGPISFDYARSNPESDLPKLQLNPYSWTKLASIIFLDSPVGSGNSYARNYEGYHSNDTLQSAHIYQFLTKWFLDHPNFKSNPLYIAGDSYAGMIVPRIVQKILNGNDNGLVPKMNLKGYVLGNPTTTGNKVKYSQAEYERRVSLIPEELYQSAKISCNGDFSNEDPRNVKCSRALEAISKVRSLVNVPYIVEPICVPISSKQTKKVRRQMHQMEDDHINSIHLREQQGDHPWCREDNYILSTIWTNNVQVQEALNVRKGTIDRWTRCNYSISYIRDYEATVVGYHKNFTNTDLQVLLYSGDQDLAIPYVGTIEWIEELQIPTTNEWRPWFVDGQVAGYVTEFGGFSDKYRLTYTTVKGAGHTAPEYKPKECFAMIKRWLGLSSF</sequence>
<dbReference type="GO" id="GO:0004185">
    <property type="term" value="F:serine-type carboxypeptidase activity"/>
    <property type="evidence" value="ECO:0007669"/>
    <property type="project" value="InterPro"/>
</dbReference>
<dbReference type="AlphaFoldDB" id="A0A2Z6DTL1"/>
<dbReference type="GO" id="GO:0016747">
    <property type="term" value="F:acyltransferase activity, transferring groups other than amino-acyl groups"/>
    <property type="evidence" value="ECO:0007669"/>
    <property type="project" value="TreeGrafter"/>
</dbReference>
<dbReference type="Gene3D" id="3.40.50.1820">
    <property type="entry name" value="alpha/beta hydrolase"/>
    <property type="match status" value="1"/>
</dbReference>
<reference evidence="7" key="1">
    <citation type="journal article" date="2019" name="Hort. J.">
        <title>Analysis of Flower Color Variation in Carnation (Dianthus caryophyllus L.) Cultivars Derived from Continuous Bud Mutations.</title>
        <authorList>
            <person name="Morimoto H."/>
            <person name="Narumi-Kawasaki T."/>
            <person name="Takamura T."/>
            <person name="Fukai S."/>
        </authorList>
    </citation>
    <scope>NUCLEOTIDE SEQUENCE</scope>
    <source>
        <tissue evidence="7">Petal</tissue>
    </source>
</reference>
<evidence type="ECO:0000313" key="7">
    <source>
        <dbReference type="EMBL" id="BBD75327.1"/>
    </source>
</evidence>
<dbReference type="PRINTS" id="PR00724">
    <property type="entry name" value="CRBOXYPTASEC"/>
</dbReference>
<comment type="similarity">
    <text evidence="1">Belongs to the peptidase S10 family.</text>
</comment>
<evidence type="ECO:0000256" key="4">
    <source>
        <dbReference type="ARBA" id="ARBA00022801"/>
    </source>
</evidence>
<keyword evidence="5" id="KW-0325">Glycoprotein</keyword>
<evidence type="ECO:0000256" key="2">
    <source>
        <dbReference type="ARBA" id="ARBA00022645"/>
    </source>
</evidence>
<keyword evidence="7" id="KW-0808">Transferase</keyword>
<dbReference type="Pfam" id="PF00450">
    <property type="entry name" value="Peptidase_S10"/>
    <property type="match status" value="1"/>
</dbReference>
<keyword evidence="6" id="KW-0732">Signal</keyword>
<dbReference type="FunFam" id="3.40.50.1820:FF:000072">
    <property type="entry name" value="Serine carboxypeptidase-like 19"/>
    <property type="match status" value="1"/>
</dbReference>
<protein>
    <submittedName>
        <fullName evidence="7">Anthocyanin malyltransferase</fullName>
    </submittedName>
</protein>
<dbReference type="SUPFAM" id="SSF53474">
    <property type="entry name" value="alpha/beta-Hydrolases"/>
    <property type="match status" value="1"/>
</dbReference>
<name>A0A2Z6DTL1_DIACA</name>
<keyword evidence="3" id="KW-0645">Protease</keyword>
<feature type="chain" id="PRO_5016384213" evidence="6">
    <location>
        <begin position="25"/>
        <end position="477"/>
    </location>
</feature>
<dbReference type="InterPro" id="IPR033124">
    <property type="entry name" value="Ser_caboxypep_his_AS"/>
</dbReference>
<keyword evidence="4" id="KW-0378">Hydrolase</keyword>
<proteinExistence type="evidence at transcript level"/>
<dbReference type="InterPro" id="IPR001563">
    <property type="entry name" value="Peptidase_S10"/>
</dbReference>
<dbReference type="GO" id="GO:0019748">
    <property type="term" value="P:secondary metabolic process"/>
    <property type="evidence" value="ECO:0007669"/>
    <property type="project" value="TreeGrafter"/>
</dbReference>
<organism evidence="7">
    <name type="scientific">Dianthus caryophyllus</name>
    <name type="common">Carnation</name>
    <name type="synonym">Clove pink</name>
    <dbReference type="NCBI Taxonomy" id="3570"/>
    <lineage>
        <taxon>Eukaryota</taxon>
        <taxon>Viridiplantae</taxon>
        <taxon>Streptophyta</taxon>
        <taxon>Embryophyta</taxon>
        <taxon>Tracheophyta</taxon>
        <taxon>Spermatophyta</taxon>
        <taxon>Magnoliopsida</taxon>
        <taxon>eudicotyledons</taxon>
        <taxon>Gunneridae</taxon>
        <taxon>Pentapetalae</taxon>
        <taxon>Caryophyllales</taxon>
        <taxon>Caryophyllaceae</taxon>
        <taxon>Caryophylleae</taxon>
        <taxon>Dianthus</taxon>
    </lineage>
</organism>
<dbReference type="PROSITE" id="PS00560">
    <property type="entry name" value="CARBOXYPEPT_SER_HIS"/>
    <property type="match status" value="1"/>
</dbReference>
<evidence type="ECO:0000256" key="5">
    <source>
        <dbReference type="ARBA" id="ARBA00023180"/>
    </source>
</evidence>
<dbReference type="PANTHER" id="PTHR11802:SF224">
    <property type="entry name" value="SERINE CARBOXYPEPTIDASE-LIKE 7 ISOFORM X1"/>
    <property type="match status" value="1"/>
</dbReference>
<keyword evidence="2" id="KW-0121">Carboxypeptidase</keyword>
<evidence type="ECO:0000256" key="3">
    <source>
        <dbReference type="ARBA" id="ARBA00022670"/>
    </source>
</evidence>
<dbReference type="GO" id="GO:0006508">
    <property type="term" value="P:proteolysis"/>
    <property type="evidence" value="ECO:0007669"/>
    <property type="project" value="UniProtKB-KW"/>
</dbReference>
<dbReference type="PANTHER" id="PTHR11802">
    <property type="entry name" value="SERINE PROTEASE FAMILY S10 SERINE CARBOXYPEPTIDASE"/>
    <property type="match status" value="1"/>
</dbReference>